<evidence type="ECO:0000313" key="2">
    <source>
        <dbReference type="EMBL" id="MDQ0418726.1"/>
    </source>
</evidence>
<dbReference type="AlphaFoldDB" id="A0AAJ1TQM7"/>
<dbReference type="Proteomes" id="UP001238450">
    <property type="component" value="Unassembled WGS sequence"/>
</dbReference>
<organism evidence="2 3">
    <name type="scientific">Croceifilum oryzae</name>
    <dbReference type="NCBI Taxonomy" id="1553429"/>
    <lineage>
        <taxon>Bacteria</taxon>
        <taxon>Bacillati</taxon>
        <taxon>Bacillota</taxon>
        <taxon>Bacilli</taxon>
        <taxon>Bacillales</taxon>
        <taxon>Thermoactinomycetaceae</taxon>
        <taxon>Croceifilum</taxon>
    </lineage>
</organism>
<reference evidence="2 3" key="1">
    <citation type="submission" date="2023-07" db="EMBL/GenBank/DDBJ databases">
        <title>Genomic Encyclopedia of Type Strains, Phase IV (KMG-IV): sequencing the most valuable type-strain genomes for metagenomic binning, comparative biology and taxonomic classification.</title>
        <authorList>
            <person name="Goeker M."/>
        </authorList>
    </citation>
    <scope>NUCLEOTIDE SEQUENCE [LARGE SCALE GENOMIC DNA]</scope>
    <source>
        <strain evidence="2 3">DSM 46876</strain>
    </source>
</reference>
<accession>A0AAJ1TQM7</accession>
<keyword evidence="3" id="KW-1185">Reference proteome</keyword>
<feature type="region of interest" description="Disordered" evidence="1">
    <location>
        <begin position="1"/>
        <end position="34"/>
    </location>
</feature>
<comment type="caution">
    <text evidence="2">The sequence shown here is derived from an EMBL/GenBank/DDBJ whole genome shotgun (WGS) entry which is preliminary data.</text>
</comment>
<feature type="compositionally biased region" description="Basic and acidic residues" evidence="1">
    <location>
        <begin position="18"/>
        <end position="34"/>
    </location>
</feature>
<proteinExistence type="predicted"/>
<evidence type="ECO:0000313" key="3">
    <source>
        <dbReference type="Proteomes" id="UP001238450"/>
    </source>
</evidence>
<dbReference type="EMBL" id="JAUSUV010000017">
    <property type="protein sequence ID" value="MDQ0418726.1"/>
    <property type="molecule type" value="Genomic_DNA"/>
</dbReference>
<evidence type="ECO:0000256" key="1">
    <source>
        <dbReference type="SAM" id="MobiDB-lite"/>
    </source>
</evidence>
<name>A0AAJ1TQM7_9BACL</name>
<gene>
    <name evidence="2" type="ORF">J2Z48_002930</name>
</gene>
<sequence>MYHSDEMTKKRTGWNSGKEAENRVESENRVRNNL</sequence>
<protein>
    <submittedName>
        <fullName evidence="2">Uncharacterized protein</fullName>
    </submittedName>
</protein>